<feature type="compositionally biased region" description="Low complexity" evidence="1">
    <location>
        <begin position="11"/>
        <end position="31"/>
    </location>
</feature>
<dbReference type="AlphaFoldDB" id="A0A3N4KIS7"/>
<evidence type="ECO:0000313" key="2">
    <source>
        <dbReference type="EMBL" id="RPB08241.1"/>
    </source>
</evidence>
<evidence type="ECO:0000256" key="1">
    <source>
        <dbReference type="SAM" id="MobiDB-lite"/>
    </source>
</evidence>
<dbReference type="Proteomes" id="UP000277580">
    <property type="component" value="Unassembled WGS sequence"/>
</dbReference>
<reference evidence="2 3" key="1">
    <citation type="journal article" date="2018" name="Nat. Ecol. Evol.">
        <title>Pezizomycetes genomes reveal the molecular basis of ectomycorrhizal truffle lifestyle.</title>
        <authorList>
            <person name="Murat C."/>
            <person name="Payen T."/>
            <person name="Noel B."/>
            <person name="Kuo A."/>
            <person name="Morin E."/>
            <person name="Chen J."/>
            <person name="Kohler A."/>
            <person name="Krizsan K."/>
            <person name="Balestrini R."/>
            <person name="Da Silva C."/>
            <person name="Montanini B."/>
            <person name="Hainaut M."/>
            <person name="Levati E."/>
            <person name="Barry K.W."/>
            <person name="Belfiori B."/>
            <person name="Cichocki N."/>
            <person name="Clum A."/>
            <person name="Dockter R.B."/>
            <person name="Fauchery L."/>
            <person name="Guy J."/>
            <person name="Iotti M."/>
            <person name="Le Tacon F."/>
            <person name="Lindquist E.A."/>
            <person name="Lipzen A."/>
            <person name="Malagnac F."/>
            <person name="Mello A."/>
            <person name="Molinier V."/>
            <person name="Miyauchi S."/>
            <person name="Poulain J."/>
            <person name="Riccioni C."/>
            <person name="Rubini A."/>
            <person name="Sitrit Y."/>
            <person name="Splivallo R."/>
            <person name="Traeger S."/>
            <person name="Wang M."/>
            <person name="Zifcakova L."/>
            <person name="Wipf D."/>
            <person name="Zambonelli A."/>
            <person name="Paolocci F."/>
            <person name="Nowrousian M."/>
            <person name="Ottonello S."/>
            <person name="Baldrian P."/>
            <person name="Spatafora J.W."/>
            <person name="Henrissat B."/>
            <person name="Nagy L.G."/>
            <person name="Aury J.M."/>
            <person name="Wincker P."/>
            <person name="Grigoriev I.V."/>
            <person name="Bonfante P."/>
            <person name="Martin F.M."/>
        </authorList>
    </citation>
    <scope>NUCLEOTIDE SEQUENCE [LARGE SCALE GENOMIC DNA]</scope>
    <source>
        <strain evidence="2 3">CCBAS932</strain>
    </source>
</reference>
<evidence type="ECO:0000313" key="3">
    <source>
        <dbReference type="Proteomes" id="UP000277580"/>
    </source>
</evidence>
<gene>
    <name evidence="2" type="ORF">P167DRAFT_361239</name>
</gene>
<organism evidence="2 3">
    <name type="scientific">Morchella conica CCBAS932</name>
    <dbReference type="NCBI Taxonomy" id="1392247"/>
    <lineage>
        <taxon>Eukaryota</taxon>
        <taxon>Fungi</taxon>
        <taxon>Dikarya</taxon>
        <taxon>Ascomycota</taxon>
        <taxon>Pezizomycotina</taxon>
        <taxon>Pezizomycetes</taxon>
        <taxon>Pezizales</taxon>
        <taxon>Morchellaceae</taxon>
        <taxon>Morchella</taxon>
    </lineage>
</organism>
<feature type="compositionally biased region" description="Basic residues" evidence="1">
    <location>
        <begin position="32"/>
        <end position="44"/>
    </location>
</feature>
<dbReference type="EMBL" id="ML119166">
    <property type="protein sequence ID" value="RPB08241.1"/>
    <property type="molecule type" value="Genomic_DNA"/>
</dbReference>
<name>A0A3N4KIS7_9PEZI</name>
<proteinExistence type="predicted"/>
<sequence>MLRTPILSRTPSPASHPLLLPSTSLRPSYNHNTHHPHHPHHPRHYPYTTPPVPDTTSAGLRPYTRDSAIRHCSYPNPGTTWLAG</sequence>
<protein>
    <submittedName>
        <fullName evidence="2">Uncharacterized protein</fullName>
    </submittedName>
</protein>
<dbReference type="InParanoid" id="A0A3N4KIS7"/>
<accession>A0A3N4KIS7</accession>
<keyword evidence="3" id="KW-1185">Reference proteome</keyword>
<feature type="region of interest" description="Disordered" evidence="1">
    <location>
        <begin position="1"/>
        <end position="63"/>
    </location>
</feature>